<feature type="compositionally biased region" description="Basic and acidic residues" evidence="1">
    <location>
        <begin position="146"/>
        <end position="201"/>
    </location>
</feature>
<gene>
    <name evidence="3" type="ORF">SAMN04489842_3124</name>
</gene>
<feature type="transmembrane region" description="Helical" evidence="2">
    <location>
        <begin position="85"/>
        <end position="118"/>
    </location>
</feature>
<evidence type="ECO:0000256" key="2">
    <source>
        <dbReference type="SAM" id="Phobius"/>
    </source>
</evidence>
<keyword evidence="4" id="KW-1185">Reference proteome</keyword>
<evidence type="ECO:0000313" key="3">
    <source>
        <dbReference type="EMBL" id="SDR30034.1"/>
    </source>
</evidence>
<feature type="transmembrane region" description="Helical" evidence="2">
    <location>
        <begin position="46"/>
        <end position="79"/>
    </location>
</feature>
<name>A0A1H1HX71_NATTX</name>
<dbReference type="Proteomes" id="UP000198848">
    <property type="component" value="Unassembled WGS sequence"/>
</dbReference>
<keyword evidence="2" id="KW-0472">Membrane</keyword>
<evidence type="ECO:0000313" key="4">
    <source>
        <dbReference type="Proteomes" id="UP000198848"/>
    </source>
</evidence>
<accession>A0A1H1HX71</accession>
<protein>
    <submittedName>
        <fullName evidence="3">FoF1-type ATP synthase assembly protein I</fullName>
    </submittedName>
</protein>
<sequence>MVTGRTLIHAIIGAVVGIVLSFIPLSTVIGGAAAGFLEGPDGRDGAVVGALAGLIAFLPFAVGAVALFAFFGFAIGVAAAPVEGVAFVVFALLVLGTFAALYTVGLSLVGGYLGSYLAREYPQKRANTRRTIGMEEPTPPNQEPSVPREGRPESVDDRYSAERSYTDPDEPFVDRTDSAAGRADTRDETDRVLEDDTRWYEQTETDGDEDT</sequence>
<organism evidence="3 4">
    <name type="scientific">Natronobacterium texcoconense</name>
    <dbReference type="NCBI Taxonomy" id="1095778"/>
    <lineage>
        <taxon>Archaea</taxon>
        <taxon>Methanobacteriati</taxon>
        <taxon>Methanobacteriota</taxon>
        <taxon>Stenosarchaea group</taxon>
        <taxon>Halobacteria</taxon>
        <taxon>Halobacteriales</taxon>
        <taxon>Natrialbaceae</taxon>
        <taxon>Natronobacterium</taxon>
    </lineage>
</organism>
<reference evidence="4" key="1">
    <citation type="submission" date="2016-10" db="EMBL/GenBank/DDBJ databases">
        <authorList>
            <person name="Varghese N."/>
            <person name="Submissions S."/>
        </authorList>
    </citation>
    <scope>NUCLEOTIDE SEQUENCE [LARGE SCALE GENOMIC DNA]</scope>
    <source>
        <strain evidence="4">DSM 24767</strain>
    </source>
</reference>
<dbReference type="Pfam" id="PF17647">
    <property type="entry name" value="DUF5518"/>
    <property type="match status" value="1"/>
</dbReference>
<dbReference type="RefSeq" id="WP_090383702.1">
    <property type="nucleotide sequence ID" value="NZ_FNLC01000003.1"/>
</dbReference>
<keyword evidence="2" id="KW-1133">Transmembrane helix</keyword>
<evidence type="ECO:0000256" key="1">
    <source>
        <dbReference type="SAM" id="MobiDB-lite"/>
    </source>
</evidence>
<dbReference type="AlphaFoldDB" id="A0A1H1HX71"/>
<dbReference type="OrthoDB" id="341846at2157"/>
<dbReference type="EMBL" id="FNLC01000003">
    <property type="protein sequence ID" value="SDR30034.1"/>
    <property type="molecule type" value="Genomic_DNA"/>
</dbReference>
<dbReference type="InterPro" id="IPR040493">
    <property type="entry name" value="DUF5518"/>
</dbReference>
<proteinExistence type="predicted"/>
<feature type="transmembrane region" description="Helical" evidence="2">
    <location>
        <begin position="6"/>
        <end position="34"/>
    </location>
</feature>
<keyword evidence="2" id="KW-0812">Transmembrane</keyword>
<feature type="region of interest" description="Disordered" evidence="1">
    <location>
        <begin position="129"/>
        <end position="211"/>
    </location>
</feature>